<dbReference type="InterPro" id="IPR052159">
    <property type="entry name" value="Competence_DNA_uptake"/>
</dbReference>
<gene>
    <name evidence="8" type="ORF">CRX53_05855</name>
</gene>
<dbReference type="Gene3D" id="3.60.15.10">
    <property type="entry name" value="Ribonuclease Z/Hydroxyacylglutathione hydrolase-like"/>
    <property type="match status" value="1"/>
</dbReference>
<dbReference type="Proteomes" id="UP000222768">
    <property type="component" value="Unassembled WGS sequence"/>
</dbReference>
<dbReference type="GO" id="GO:0005886">
    <property type="term" value="C:plasma membrane"/>
    <property type="evidence" value="ECO:0007669"/>
    <property type="project" value="UniProtKB-SubCell"/>
</dbReference>
<dbReference type="SMART" id="SM00849">
    <property type="entry name" value="Lactamase_B"/>
    <property type="match status" value="1"/>
</dbReference>
<dbReference type="InterPro" id="IPR035681">
    <property type="entry name" value="ComA-like_MBL"/>
</dbReference>
<evidence type="ECO:0000256" key="6">
    <source>
        <dbReference type="SAM" id="Phobius"/>
    </source>
</evidence>
<protein>
    <submittedName>
        <fullName evidence="8">ComEC family protein</fullName>
    </submittedName>
</protein>
<proteinExistence type="predicted"/>
<comment type="subcellular location">
    <subcellularLocation>
        <location evidence="1">Cell membrane</location>
        <topology evidence="1">Multi-pass membrane protein</topology>
    </subcellularLocation>
</comment>
<feature type="transmembrane region" description="Helical" evidence="6">
    <location>
        <begin position="255"/>
        <end position="274"/>
    </location>
</feature>
<dbReference type="NCBIfam" id="TIGR00360">
    <property type="entry name" value="ComEC_N-term"/>
    <property type="match status" value="1"/>
</dbReference>
<dbReference type="PANTHER" id="PTHR30619">
    <property type="entry name" value="DNA INTERNALIZATION/COMPETENCE PROTEIN COMEC/REC2"/>
    <property type="match status" value="1"/>
</dbReference>
<dbReference type="PANTHER" id="PTHR30619:SF1">
    <property type="entry name" value="RECOMBINATION PROTEIN 2"/>
    <property type="match status" value="1"/>
</dbReference>
<feature type="transmembrane region" description="Helical" evidence="6">
    <location>
        <begin position="392"/>
        <end position="417"/>
    </location>
</feature>
<keyword evidence="5 6" id="KW-0472">Membrane</keyword>
<organism evidence="8 9">
    <name type="scientific">Leclercia adecarboxylata</name>
    <dbReference type="NCBI Taxonomy" id="83655"/>
    <lineage>
        <taxon>Bacteria</taxon>
        <taxon>Pseudomonadati</taxon>
        <taxon>Pseudomonadota</taxon>
        <taxon>Gammaproteobacteria</taxon>
        <taxon>Enterobacterales</taxon>
        <taxon>Enterobacteriaceae</taxon>
        <taxon>Leclercia</taxon>
    </lineage>
</organism>
<name>A0A855EGA2_9ENTR</name>
<evidence type="ECO:0000256" key="5">
    <source>
        <dbReference type="ARBA" id="ARBA00023136"/>
    </source>
</evidence>
<evidence type="ECO:0000313" key="8">
    <source>
        <dbReference type="EMBL" id="PHH03528.1"/>
    </source>
</evidence>
<dbReference type="InterPro" id="IPR001279">
    <property type="entry name" value="Metallo-B-lactamas"/>
</dbReference>
<feature type="transmembrane region" description="Helical" evidence="6">
    <location>
        <begin position="222"/>
        <end position="243"/>
    </location>
</feature>
<dbReference type="NCBIfam" id="NF008580">
    <property type="entry name" value="PRK11539.1"/>
    <property type="match status" value="1"/>
</dbReference>
<sequence>MRLSALATCLILAILPLLWLPTLPALPLIQAMIVAGFLLALIRYTMARYIGLWLLFFAWGGLAALSAVWPMQHLTHGPQKAELEIMAIGSDKMYQARIVRLNGRAMLPAVGVTLYGNTLPQPGCAGQRWKMTLTLRPVHGQLNEGGFDAQRYALAQHQSLTGRFTNPEVTDDRCSLRARYLATLSARLSSYTWGPVLLGLGMGERLALTPDIKDLMRQTGTAHLMAISGLHIALAASVIWLLVRGMQFFVPARWVNWQAPLVAGFCFAAFYAWLTGMQPPALRTVVSLGTCLALQLSGRLWSPWQVWRVCIAAILLVDPLAVLSHSLLLSAFAVAALIFWYQWVPAPRLSGPWIIRAGGNLLHLQLGMLLLLLPVQVMVFHGFSLSSLVANLVAVPLVTFVSVPLILLGMCLHLGLWPLAEHLVWRLADGSLSLLFGFLTSLPDGWIGVDKRWLWLTLLPWAAIIAWRMRGARTYPVVCVSALVLAASPLWRTNKTEGWSVHMLDVGQGLAMVIERQGKAILYDTGPAWPGGDSAQQVIIPWLRWHHLRPEGVIVSHEHLDHIGGLASLRQAWPNMWIRSPLRQKGHDACFRGERWQWQGLTFSAHWPLATAPQHGNNGSCVVKIEDGTHSLLLTGDIEAQGEKAMLSRHWQYLASTLIQVPHHGSNTSSSLPLVQRVGGRIALVSASRYNAWRLPSYKVARRYRKEGYLWLTTPRSGQITVSFSQHGWQIQRLRDQILPRWYHQWFGAPGDNG</sequence>
<feature type="transmembrane region" description="Helical" evidence="6">
    <location>
        <begin position="309"/>
        <end position="341"/>
    </location>
</feature>
<keyword evidence="2" id="KW-1003">Cell membrane</keyword>
<dbReference type="SUPFAM" id="SSF56281">
    <property type="entry name" value="Metallo-hydrolase/oxidoreductase"/>
    <property type="match status" value="1"/>
</dbReference>
<dbReference type="RefSeq" id="WP_032617359.1">
    <property type="nucleotide sequence ID" value="NZ_CP043397.1"/>
</dbReference>
<evidence type="ECO:0000256" key="3">
    <source>
        <dbReference type="ARBA" id="ARBA00022692"/>
    </source>
</evidence>
<feature type="domain" description="Metallo-beta-lactamase" evidence="7">
    <location>
        <begin position="508"/>
        <end position="689"/>
    </location>
</feature>
<feature type="transmembrane region" description="Helical" evidence="6">
    <location>
        <begin position="361"/>
        <end position="380"/>
    </location>
</feature>
<dbReference type="NCBIfam" id="TIGR00361">
    <property type="entry name" value="ComEC_Rec2"/>
    <property type="match status" value="1"/>
</dbReference>
<evidence type="ECO:0000259" key="7">
    <source>
        <dbReference type="SMART" id="SM00849"/>
    </source>
</evidence>
<dbReference type="InterPro" id="IPR004477">
    <property type="entry name" value="ComEC_N"/>
</dbReference>
<dbReference type="GO" id="GO:0030420">
    <property type="term" value="P:establishment of competence for transformation"/>
    <property type="evidence" value="ECO:0007669"/>
    <property type="project" value="InterPro"/>
</dbReference>
<dbReference type="Pfam" id="PF03772">
    <property type="entry name" value="Competence"/>
    <property type="match status" value="1"/>
</dbReference>
<dbReference type="Pfam" id="PF00753">
    <property type="entry name" value="Lactamase_B"/>
    <property type="match status" value="1"/>
</dbReference>
<evidence type="ECO:0000313" key="9">
    <source>
        <dbReference type="Proteomes" id="UP000222768"/>
    </source>
</evidence>
<accession>A0A855EGA2</accession>
<dbReference type="EMBL" id="PDLK01000002">
    <property type="protein sequence ID" value="PHH03528.1"/>
    <property type="molecule type" value="Genomic_DNA"/>
</dbReference>
<keyword evidence="4 6" id="KW-1133">Transmembrane helix</keyword>
<comment type="caution">
    <text evidence="8">The sequence shown here is derived from an EMBL/GenBank/DDBJ whole genome shotgun (WGS) entry which is preliminary data.</text>
</comment>
<dbReference type="InterPro" id="IPR004797">
    <property type="entry name" value="Competence_ComEC/Rec2"/>
</dbReference>
<dbReference type="AlphaFoldDB" id="A0A855EGA2"/>
<dbReference type="InterPro" id="IPR036866">
    <property type="entry name" value="RibonucZ/Hydroxyglut_hydro"/>
</dbReference>
<evidence type="ECO:0000256" key="1">
    <source>
        <dbReference type="ARBA" id="ARBA00004651"/>
    </source>
</evidence>
<feature type="transmembrane region" description="Helical" evidence="6">
    <location>
        <begin position="49"/>
        <end position="69"/>
    </location>
</feature>
<reference evidence="9" key="1">
    <citation type="submission" date="2017-09" db="EMBL/GenBank/DDBJ databases">
        <title>FDA dAtabase for Regulatory Grade micrObial Sequences (FDA-ARGOS): Supporting development and validation of Infectious Disease Dx tests.</title>
        <authorList>
            <person name="Minogue T."/>
            <person name="Wolcott M."/>
            <person name="Wasieloski L."/>
            <person name="Aguilar W."/>
            <person name="Moore D."/>
            <person name="Tallon L."/>
            <person name="Sadzewicz L."/>
            <person name="Ott S."/>
            <person name="Zhao X."/>
            <person name="Nagaraj S."/>
            <person name="Vavikolanu K."/>
            <person name="Aluvathingal J."/>
            <person name="Nadendla S."/>
            <person name="Sichtig H."/>
        </authorList>
    </citation>
    <scope>NUCLEOTIDE SEQUENCE [LARGE SCALE GENOMIC DNA]</scope>
    <source>
        <strain evidence="9">FDAARGOS_404</strain>
    </source>
</reference>
<keyword evidence="3 6" id="KW-0812">Transmembrane</keyword>
<evidence type="ECO:0000256" key="2">
    <source>
        <dbReference type="ARBA" id="ARBA00022475"/>
    </source>
</evidence>
<evidence type="ECO:0000256" key="4">
    <source>
        <dbReference type="ARBA" id="ARBA00022989"/>
    </source>
</evidence>
<dbReference type="CDD" id="cd07731">
    <property type="entry name" value="ComA-like_MBL-fold"/>
    <property type="match status" value="1"/>
</dbReference>